<keyword evidence="8" id="KW-1185">Reference proteome</keyword>
<dbReference type="AlphaFoldDB" id="A0AA41RVC5"/>
<keyword evidence="1" id="KW-0521">NADP</keyword>
<gene>
    <name evidence="7" type="ORF">MKW94_028041</name>
</gene>
<dbReference type="InterPro" id="IPR036291">
    <property type="entry name" value="NAD(P)-bd_dom_sf"/>
</dbReference>
<dbReference type="GO" id="GO:0030267">
    <property type="term" value="F:glyoxylate reductase (NADPH) activity"/>
    <property type="evidence" value="ECO:0007669"/>
    <property type="project" value="TreeGrafter"/>
</dbReference>
<evidence type="ECO:0000256" key="1">
    <source>
        <dbReference type="ARBA" id="ARBA00022857"/>
    </source>
</evidence>
<dbReference type="EMBL" id="JAJJMA010067258">
    <property type="protein sequence ID" value="MCL7027354.1"/>
    <property type="molecule type" value="Genomic_DNA"/>
</dbReference>
<evidence type="ECO:0000256" key="3">
    <source>
        <dbReference type="ARBA" id="ARBA00023027"/>
    </source>
</evidence>
<evidence type="ECO:0000313" key="7">
    <source>
        <dbReference type="EMBL" id="MCL7027354.1"/>
    </source>
</evidence>
<evidence type="ECO:0000256" key="4">
    <source>
        <dbReference type="RuleBase" id="RU003719"/>
    </source>
</evidence>
<organism evidence="7 8">
    <name type="scientific">Papaver nudicaule</name>
    <name type="common">Iceland poppy</name>
    <dbReference type="NCBI Taxonomy" id="74823"/>
    <lineage>
        <taxon>Eukaryota</taxon>
        <taxon>Viridiplantae</taxon>
        <taxon>Streptophyta</taxon>
        <taxon>Embryophyta</taxon>
        <taxon>Tracheophyta</taxon>
        <taxon>Spermatophyta</taxon>
        <taxon>Magnoliopsida</taxon>
        <taxon>Ranunculales</taxon>
        <taxon>Papaveraceae</taxon>
        <taxon>Papaveroideae</taxon>
        <taxon>Papaver</taxon>
    </lineage>
</organism>
<protein>
    <submittedName>
        <fullName evidence="7">Uncharacterized protein</fullName>
    </submittedName>
</protein>
<name>A0AA41RVC5_PAPNU</name>
<feature type="domain" description="D-isomer specific 2-hydroxyacid dehydrogenase catalytic" evidence="5">
    <location>
        <begin position="52"/>
        <end position="324"/>
    </location>
</feature>
<feature type="domain" description="D-isomer specific 2-hydroxyacid dehydrogenase NAD-binding" evidence="6">
    <location>
        <begin position="120"/>
        <end position="293"/>
    </location>
</feature>
<keyword evidence="3" id="KW-0520">NAD</keyword>
<evidence type="ECO:0000313" key="8">
    <source>
        <dbReference type="Proteomes" id="UP001177140"/>
    </source>
</evidence>
<dbReference type="Pfam" id="PF00389">
    <property type="entry name" value="2-Hacid_dh"/>
    <property type="match status" value="1"/>
</dbReference>
<comment type="similarity">
    <text evidence="4">Belongs to the D-isomer specific 2-hydroxyacid dehydrogenase family.</text>
</comment>
<proteinExistence type="inferred from homology"/>
<dbReference type="GO" id="GO:0016618">
    <property type="term" value="F:hydroxypyruvate reductase [NAD(P)H] activity"/>
    <property type="evidence" value="ECO:0007669"/>
    <property type="project" value="TreeGrafter"/>
</dbReference>
<dbReference type="InterPro" id="IPR050223">
    <property type="entry name" value="D-isomer_2-hydroxyacid_DH"/>
</dbReference>
<dbReference type="Gene3D" id="3.40.50.720">
    <property type="entry name" value="NAD(P)-binding Rossmann-like Domain"/>
    <property type="match status" value="2"/>
</dbReference>
<dbReference type="FunFam" id="3.40.50.720:FF:000213">
    <property type="entry name" value="Putative 2-hydroxyacid dehydrogenase"/>
    <property type="match status" value="1"/>
</dbReference>
<dbReference type="Proteomes" id="UP001177140">
    <property type="component" value="Unassembled WGS sequence"/>
</dbReference>
<dbReference type="InterPro" id="IPR006140">
    <property type="entry name" value="D-isomer_DH_NAD-bd"/>
</dbReference>
<dbReference type="PANTHER" id="PTHR10996">
    <property type="entry name" value="2-HYDROXYACID DEHYDROGENASE-RELATED"/>
    <property type="match status" value="1"/>
</dbReference>
<evidence type="ECO:0000259" key="6">
    <source>
        <dbReference type="Pfam" id="PF02826"/>
    </source>
</evidence>
<reference evidence="7" key="1">
    <citation type="submission" date="2022-03" db="EMBL/GenBank/DDBJ databases">
        <title>A functionally conserved STORR gene fusion in Papaver species that diverged 16.8 million years ago.</title>
        <authorList>
            <person name="Catania T."/>
        </authorList>
    </citation>
    <scope>NUCLEOTIDE SEQUENCE</scope>
    <source>
        <strain evidence="7">S-191538</strain>
    </source>
</reference>
<evidence type="ECO:0000256" key="2">
    <source>
        <dbReference type="ARBA" id="ARBA00023002"/>
    </source>
</evidence>
<dbReference type="CDD" id="cd12156">
    <property type="entry name" value="HPPR"/>
    <property type="match status" value="1"/>
</dbReference>
<dbReference type="GO" id="GO:0005829">
    <property type="term" value="C:cytosol"/>
    <property type="evidence" value="ECO:0007669"/>
    <property type="project" value="TreeGrafter"/>
</dbReference>
<dbReference type="InterPro" id="IPR006139">
    <property type="entry name" value="D-isomer_2_OHA_DH_cat_dom"/>
</dbReference>
<dbReference type="GO" id="GO:0051287">
    <property type="term" value="F:NAD binding"/>
    <property type="evidence" value="ECO:0007669"/>
    <property type="project" value="InterPro"/>
</dbReference>
<accession>A0AA41RVC5</accession>
<keyword evidence="2 4" id="KW-0560">Oxidoreductase</keyword>
<dbReference type="SUPFAM" id="SSF51735">
    <property type="entry name" value="NAD(P)-binding Rossmann-fold domains"/>
    <property type="match status" value="1"/>
</dbReference>
<dbReference type="SUPFAM" id="SSF52283">
    <property type="entry name" value="Formate/glycerate dehydrogenase catalytic domain-like"/>
    <property type="match status" value="1"/>
</dbReference>
<dbReference type="PANTHER" id="PTHR10996:SF179">
    <property type="entry name" value="D-ISOMER SPECIFIC 2-HYDROXYACID DEHYDROGENASE FAMILY PROTEIN-RELATED"/>
    <property type="match status" value="1"/>
</dbReference>
<dbReference type="Pfam" id="PF02826">
    <property type="entry name" value="2-Hacid_dh_C"/>
    <property type="match status" value="1"/>
</dbReference>
<evidence type="ECO:0000259" key="5">
    <source>
        <dbReference type="Pfam" id="PF00389"/>
    </source>
</evidence>
<sequence length="327" mass="35482">METPTAAEELPLVLTLFPFPSIPKIKQEFSKKFTTILADNSIPLHQFLSTNSQSQSVRILISYPKTPINYEILNCLPSLGCVLTISTGTDHIDLVECSRRGIAVCSAGSLYADDVADFAVGLLIDVLRKISAADRFVRAGLWPVKGEYPLGYKLGGKRVGILGLGSIGWEVAKRVEAFGCIIAYNSRNKKPSVPFPYYSNVIDLASNSDVLIVCCELNEETFHIVSKDVMAELGTNGIVINVGRGALVDEKELVRCLVQREIGGAGLDVFESEPNVPKELLELDNVVLSQHIGGITSESSAAIHELILANVDAFFSGKPLLSLVKNY</sequence>
<comment type="caution">
    <text evidence="7">The sequence shown here is derived from an EMBL/GenBank/DDBJ whole genome shotgun (WGS) entry which is preliminary data.</text>
</comment>